<accession>A0A0G0LGB2</accession>
<gene>
    <name evidence="1" type="ORF">UT10_C0013G0029</name>
</gene>
<protein>
    <submittedName>
        <fullName evidence="1">Uncharacterized protein</fullName>
    </submittedName>
</protein>
<comment type="caution">
    <text evidence="1">The sequence shown here is derived from an EMBL/GenBank/DDBJ whole genome shotgun (WGS) entry which is preliminary data.</text>
</comment>
<evidence type="ECO:0000313" key="1">
    <source>
        <dbReference type="EMBL" id="KKQ86980.1"/>
    </source>
</evidence>
<sequence length="117" mass="13133">MLFMEIDRAVIPYKVHQIVSSFGVGQKFVPRDIARSMILPGQEPSDHEFELIVHQVKDCCTAMGCVEGRRGVGMRKISGPGECCRNCRFTETIRRDSSATRVPICMVGCDHLDSHNH</sequence>
<organism evidence="1 2">
    <name type="scientific">Candidatus Woesebacteria bacterium GW2011_GWB1_38_8b</name>
    <dbReference type="NCBI Taxonomy" id="1618571"/>
    <lineage>
        <taxon>Bacteria</taxon>
        <taxon>Candidatus Woeseibacteriota</taxon>
    </lineage>
</organism>
<name>A0A0G0LGB2_9BACT</name>
<reference evidence="1 2" key="1">
    <citation type="journal article" date="2015" name="Nature">
        <title>rRNA introns, odd ribosomes, and small enigmatic genomes across a large radiation of phyla.</title>
        <authorList>
            <person name="Brown C.T."/>
            <person name="Hug L.A."/>
            <person name="Thomas B.C."/>
            <person name="Sharon I."/>
            <person name="Castelle C.J."/>
            <person name="Singh A."/>
            <person name="Wilkins M.J."/>
            <person name="Williams K.H."/>
            <person name="Banfield J.F."/>
        </authorList>
    </citation>
    <scope>NUCLEOTIDE SEQUENCE [LARGE SCALE GENOMIC DNA]</scope>
</reference>
<dbReference type="EMBL" id="LBVN01000013">
    <property type="protein sequence ID" value="KKQ86980.1"/>
    <property type="molecule type" value="Genomic_DNA"/>
</dbReference>
<dbReference type="AlphaFoldDB" id="A0A0G0LGB2"/>
<proteinExistence type="predicted"/>
<evidence type="ECO:0000313" key="2">
    <source>
        <dbReference type="Proteomes" id="UP000033944"/>
    </source>
</evidence>
<dbReference type="Proteomes" id="UP000033944">
    <property type="component" value="Unassembled WGS sequence"/>
</dbReference>